<proteinExistence type="inferred from homology"/>
<evidence type="ECO:0000256" key="4">
    <source>
        <dbReference type="ARBA" id="ARBA00023315"/>
    </source>
</evidence>
<evidence type="ECO:0000256" key="5">
    <source>
        <dbReference type="SAM" id="MobiDB-lite"/>
    </source>
</evidence>
<dbReference type="InterPro" id="IPR011004">
    <property type="entry name" value="Trimer_LpxA-like_sf"/>
</dbReference>
<dbReference type="GO" id="GO:0005829">
    <property type="term" value="C:cytosol"/>
    <property type="evidence" value="ECO:0007669"/>
    <property type="project" value="TreeGrafter"/>
</dbReference>
<dbReference type="SMART" id="SM01266">
    <property type="entry name" value="Mac"/>
    <property type="match status" value="1"/>
</dbReference>
<evidence type="ECO:0000256" key="2">
    <source>
        <dbReference type="ARBA" id="ARBA00022679"/>
    </source>
</evidence>
<evidence type="ECO:0000256" key="1">
    <source>
        <dbReference type="ARBA" id="ARBA00007274"/>
    </source>
</evidence>
<dbReference type="Gene3D" id="2.160.10.10">
    <property type="entry name" value="Hexapeptide repeat proteins"/>
    <property type="match status" value="1"/>
</dbReference>
<dbReference type="SUPFAM" id="SSF51161">
    <property type="entry name" value="Trimeric LpxA-like enzymes"/>
    <property type="match status" value="1"/>
</dbReference>
<dbReference type="InterPro" id="IPR018357">
    <property type="entry name" value="Hexapep_transf_CS"/>
</dbReference>
<gene>
    <name evidence="7" type="ORF">AAM4_1113</name>
</gene>
<evidence type="ECO:0000259" key="6">
    <source>
        <dbReference type="SMART" id="SM01266"/>
    </source>
</evidence>
<dbReference type="InterPro" id="IPR001451">
    <property type="entry name" value="Hexapep"/>
</dbReference>
<name>A0A1L7RAR0_9ACTO</name>
<dbReference type="FunFam" id="2.160.10.10:FF:000025">
    <property type="entry name" value="Hexapeptide-repeat containing-acetyltransferase"/>
    <property type="match status" value="1"/>
</dbReference>
<dbReference type="RefSeq" id="WP_244671536.1">
    <property type="nucleotide sequence ID" value="NZ_LK995489.1"/>
</dbReference>
<accession>A0A1L7RAR0</accession>
<dbReference type="PROSITE" id="PS00101">
    <property type="entry name" value="HEXAPEP_TRANSFERASES"/>
    <property type="match status" value="1"/>
</dbReference>
<feature type="region of interest" description="Disordered" evidence="5">
    <location>
        <begin position="1"/>
        <end position="22"/>
    </location>
</feature>
<evidence type="ECO:0000256" key="3">
    <source>
        <dbReference type="ARBA" id="ARBA00022737"/>
    </source>
</evidence>
<dbReference type="GO" id="GO:0008374">
    <property type="term" value="F:O-acyltransferase activity"/>
    <property type="evidence" value="ECO:0007669"/>
    <property type="project" value="TreeGrafter"/>
</dbReference>
<keyword evidence="4" id="KW-0012">Acyltransferase</keyword>
<protein>
    <submittedName>
        <fullName evidence="7">Galactoside O-acetyltransferase</fullName>
    </submittedName>
</protein>
<keyword evidence="3" id="KW-0677">Repeat</keyword>
<comment type="similarity">
    <text evidence="1">Belongs to the transferase hexapeptide repeat family.</text>
</comment>
<dbReference type="GO" id="GO:0016407">
    <property type="term" value="F:acetyltransferase activity"/>
    <property type="evidence" value="ECO:0007669"/>
    <property type="project" value="InterPro"/>
</dbReference>
<dbReference type="InterPro" id="IPR024688">
    <property type="entry name" value="Mac_dom"/>
</dbReference>
<reference evidence="7" key="1">
    <citation type="submission" date="2014-07" db="EMBL/GenBank/DDBJ databases">
        <authorList>
            <person name="Zhang J.E."/>
            <person name="Yang H."/>
            <person name="Guo J."/>
            <person name="Deng Z."/>
            <person name="Luo H."/>
            <person name="Luo M."/>
            <person name="Zhao B."/>
        </authorList>
    </citation>
    <scope>NUCLEOTIDE SEQUENCE</scope>
    <source>
        <strain evidence="7">AM4</strain>
    </source>
</reference>
<evidence type="ECO:0000313" key="7">
    <source>
        <dbReference type="EMBL" id="CED90945.1"/>
    </source>
</evidence>
<dbReference type="PANTHER" id="PTHR23416">
    <property type="entry name" value="SIALIC ACID SYNTHASE-RELATED"/>
    <property type="match status" value="1"/>
</dbReference>
<dbReference type="CDD" id="cd03357">
    <property type="entry name" value="LbH_MAT_GAT"/>
    <property type="match status" value="1"/>
</dbReference>
<dbReference type="PANTHER" id="PTHR23416:SF23">
    <property type="entry name" value="ACETYLTRANSFERASE C18B11.09C-RELATED"/>
    <property type="match status" value="1"/>
</dbReference>
<dbReference type="InterPro" id="IPR051159">
    <property type="entry name" value="Hexapeptide_acetyltransf"/>
</dbReference>
<dbReference type="EMBL" id="LK995489">
    <property type="protein sequence ID" value="CED90945.1"/>
    <property type="molecule type" value="Genomic_DNA"/>
</dbReference>
<organism evidence="7">
    <name type="scientific">Actinomyces succiniciruminis</name>
    <dbReference type="NCBI Taxonomy" id="1522002"/>
    <lineage>
        <taxon>Bacteria</taxon>
        <taxon>Bacillati</taxon>
        <taxon>Actinomycetota</taxon>
        <taxon>Actinomycetes</taxon>
        <taxon>Actinomycetales</taxon>
        <taxon>Actinomycetaceae</taxon>
        <taxon>Actinomyces</taxon>
    </lineage>
</organism>
<keyword evidence="2 7" id="KW-0808">Transferase</keyword>
<dbReference type="AlphaFoldDB" id="A0A1L7RAR0"/>
<dbReference type="Pfam" id="PF12464">
    <property type="entry name" value="Mac"/>
    <property type="match status" value="1"/>
</dbReference>
<feature type="domain" description="Maltose/galactoside acetyltransferase" evidence="6">
    <location>
        <begin position="23"/>
        <end position="80"/>
    </location>
</feature>
<dbReference type="Pfam" id="PF00132">
    <property type="entry name" value="Hexapep"/>
    <property type="match status" value="1"/>
</dbReference>
<sequence>MSQPDHNRPGAEAEIDPREAEVRRRMAAQELYLDEGPGLEALTEQRIRGKELAAAYNATSPRDAAGRRRLLEEIFGEVGEHVWVEPPLHVAYGIHTRVGSPVYANAGLQLIDDSPVIIGNRVMFGPRVMITTAGHPVHPEMRDRGQQFSAPVVIEDDVWIGGNVTILPGVTIGRGSVIAAGAVVNANVPPMVVAGGVPARVLREITDADRAWSYRAPRTLPVPGGRAGDDGA</sequence>